<accession>K0R836</accession>
<gene>
    <name evidence="2" type="ORF">THAOC_32015</name>
</gene>
<evidence type="ECO:0000313" key="3">
    <source>
        <dbReference type="Proteomes" id="UP000266841"/>
    </source>
</evidence>
<sequence>MFRPRLPPSSLSRLRCRGAGEWRGTASSSSLPPAPQLSRKLQSSRGLASPATPVGSPLGKGYAPQDEKRCSSALGGQSLAFLWPTLQFPFHSWQTFPLITVEEFYPRNWDSLPVALESLL</sequence>
<reference evidence="2 3" key="1">
    <citation type="journal article" date="2012" name="Genome Biol.">
        <title>Genome and low-iron response of an oceanic diatom adapted to chronic iron limitation.</title>
        <authorList>
            <person name="Lommer M."/>
            <person name="Specht M."/>
            <person name="Roy A.S."/>
            <person name="Kraemer L."/>
            <person name="Andreson R."/>
            <person name="Gutowska M.A."/>
            <person name="Wolf J."/>
            <person name="Bergner S.V."/>
            <person name="Schilhabel M.B."/>
            <person name="Klostermeier U.C."/>
            <person name="Beiko R.G."/>
            <person name="Rosenstiel P."/>
            <person name="Hippler M."/>
            <person name="Laroche J."/>
        </authorList>
    </citation>
    <scope>NUCLEOTIDE SEQUENCE [LARGE SCALE GENOMIC DNA]</scope>
    <source>
        <strain evidence="2 3">CCMP1005</strain>
    </source>
</reference>
<proteinExistence type="predicted"/>
<evidence type="ECO:0000256" key="1">
    <source>
        <dbReference type="SAM" id="MobiDB-lite"/>
    </source>
</evidence>
<dbReference type="AlphaFoldDB" id="K0R836"/>
<organism evidence="2 3">
    <name type="scientific">Thalassiosira oceanica</name>
    <name type="common">Marine diatom</name>
    <dbReference type="NCBI Taxonomy" id="159749"/>
    <lineage>
        <taxon>Eukaryota</taxon>
        <taxon>Sar</taxon>
        <taxon>Stramenopiles</taxon>
        <taxon>Ochrophyta</taxon>
        <taxon>Bacillariophyta</taxon>
        <taxon>Coscinodiscophyceae</taxon>
        <taxon>Thalassiosirophycidae</taxon>
        <taxon>Thalassiosirales</taxon>
        <taxon>Thalassiosiraceae</taxon>
        <taxon>Thalassiosira</taxon>
    </lineage>
</organism>
<dbReference type="Proteomes" id="UP000266841">
    <property type="component" value="Unassembled WGS sequence"/>
</dbReference>
<comment type="caution">
    <text evidence="2">The sequence shown here is derived from an EMBL/GenBank/DDBJ whole genome shotgun (WGS) entry which is preliminary data.</text>
</comment>
<protein>
    <submittedName>
        <fullName evidence="2">Uncharacterized protein</fullName>
    </submittedName>
</protein>
<dbReference type="EMBL" id="AGNL01045077">
    <property type="protein sequence ID" value="EJK49140.1"/>
    <property type="molecule type" value="Genomic_DNA"/>
</dbReference>
<feature type="region of interest" description="Disordered" evidence="1">
    <location>
        <begin position="22"/>
        <end position="69"/>
    </location>
</feature>
<name>K0R836_THAOC</name>
<evidence type="ECO:0000313" key="2">
    <source>
        <dbReference type="EMBL" id="EJK49140.1"/>
    </source>
</evidence>
<keyword evidence="3" id="KW-1185">Reference proteome</keyword>